<feature type="compositionally biased region" description="Pro residues" evidence="1">
    <location>
        <begin position="1"/>
        <end position="17"/>
    </location>
</feature>
<dbReference type="AlphaFoldDB" id="A0A4C1VHM9"/>
<name>A0A4C1VHM9_EUMVA</name>
<feature type="region of interest" description="Disordered" evidence="1">
    <location>
        <begin position="118"/>
        <end position="147"/>
    </location>
</feature>
<organism evidence="2 3">
    <name type="scientific">Eumeta variegata</name>
    <name type="common">Bagworm moth</name>
    <name type="synonym">Eumeta japonica</name>
    <dbReference type="NCBI Taxonomy" id="151549"/>
    <lineage>
        <taxon>Eukaryota</taxon>
        <taxon>Metazoa</taxon>
        <taxon>Ecdysozoa</taxon>
        <taxon>Arthropoda</taxon>
        <taxon>Hexapoda</taxon>
        <taxon>Insecta</taxon>
        <taxon>Pterygota</taxon>
        <taxon>Neoptera</taxon>
        <taxon>Endopterygota</taxon>
        <taxon>Lepidoptera</taxon>
        <taxon>Glossata</taxon>
        <taxon>Ditrysia</taxon>
        <taxon>Tineoidea</taxon>
        <taxon>Psychidae</taxon>
        <taxon>Oiketicinae</taxon>
        <taxon>Eumeta</taxon>
    </lineage>
</organism>
<feature type="region of interest" description="Disordered" evidence="1">
    <location>
        <begin position="1"/>
        <end position="29"/>
    </location>
</feature>
<evidence type="ECO:0000256" key="1">
    <source>
        <dbReference type="SAM" id="MobiDB-lite"/>
    </source>
</evidence>
<gene>
    <name evidence="2" type="ORF">EVAR_23662_1</name>
</gene>
<dbReference type="Proteomes" id="UP000299102">
    <property type="component" value="Unassembled WGS sequence"/>
</dbReference>
<sequence>MAILSPPAPRAPPTARPPKPRTTRPRPPGISEVAVAARMFITNIRVNRKQVSPPSNNTRNIRGVTSASSAFWIGIGNPMEESVATKRQSASGMSFTRRNAAIEAAASHPYFTPCHQNIDRIRRKPPSDIENIAKVSPRADIKHSTRK</sequence>
<protein>
    <submittedName>
        <fullName evidence="2">Uncharacterized protein</fullName>
    </submittedName>
</protein>
<reference evidence="2 3" key="1">
    <citation type="journal article" date="2019" name="Commun. Biol.">
        <title>The bagworm genome reveals a unique fibroin gene that provides high tensile strength.</title>
        <authorList>
            <person name="Kono N."/>
            <person name="Nakamura H."/>
            <person name="Ohtoshi R."/>
            <person name="Tomita M."/>
            <person name="Numata K."/>
            <person name="Arakawa K."/>
        </authorList>
    </citation>
    <scope>NUCLEOTIDE SEQUENCE [LARGE SCALE GENOMIC DNA]</scope>
</reference>
<keyword evidence="3" id="KW-1185">Reference proteome</keyword>
<accession>A0A4C1VHM9</accession>
<evidence type="ECO:0000313" key="3">
    <source>
        <dbReference type="Proteomes" id="UP000299102"/>
    </source>
</evidence>
<evidence type="ECO:0000313" key="2">
    <source>
        <dbReference type="EMBL" id="GBP38456.1"/>
    </source>
</evidence>
<feature type="compositionally biased region" description="Basic and acidic residues" evidence="1">
    <location>
        <begin position="137"/>
        <end position="147"/>
    </location>
</feature>
<proteinExistence type="predicted"/>
<comment type="caution">
    <text evidence="2">The sequence shown here is derived from an EMBL/GenBank/DDBJ whole genome shotgun (WGS) entry which is preliminary data.</text>
</comment>
<dbReference type="EMBL" id="BGZK01000349">
    <property type="protein sequence ID" value="GBP38456.1"/>
    <property type="molecule type" value="Genomic_DNA"/>
</dbReference>